<name>A0A081C3G6_VECG1</name>
<dbReference type="HOGENOM" id="CLU_2697074_0_0_0"/>
<sequence length="73" mass="8475">MENVKIQVHIRNWLVENHAPDTHIDILKNVLTVGKPSQRWVETIQRYIAGKAMQSPQKGEIKIACRVILQEME</sequence>
<proteinExistence type="predicted"/>
<dbReference type="Proteomes" id="UP000030661">
    <property type="component" value="Unassembled WGS sequence"/>
</dbReference>
<reference evidence="1" key="1">
    <citation type="journal article" date="2015" name="PeerJ">
        <title>First genomic representation of candidate bacterial phylum KSB3 points to enhanced environmental sensing as a trigger of wastewater bulking.</title>
        <authorList>
            <person name="Sekiguchi Y."/>
            <person name="Ohashi A."/>
            <person name="Parks D.H."/>
            <person name="Yamauchi T."/>
            <person name="Tyson G.W."/>
            <person name="Hugenholtz P."/>
        </authorList>
    </citation>
    <scope>NUCLEOTIDE SEQUENCE [LARGE SCALE GENOMIC DNA]</scope>
</reference>
<keyword evidence="2" id="KW-1185">Reference proteome</keyword>
<organism evidence="1">
    <name type="scientific">Vecturithrix granuli</name>
    <dbReference type="NCBI Taxonomy" id="1499967"/>
    <lineage>
        <taxon>Bacteria</taxon>
        <taxon>Candidatus Moduliflexota</taxon>
        <taxon>Candidatus Vecturitrichia</taxon>
        <taxon>Candidatus Vecturitrichales</taxon>
        <taxon>Candidatus Vecturitrichaceae</taxon>
        <taxon>Candidatus Vecturithrix</taxon>
    </lineage>
</organism>
<gene>
    <name evidence="1" type="ORF">U27_06097</name>
</gene>
<evidence type="ECO:0000313" key="2">
    <source>
        <dbReference type="Proteomes" id="UP000030661"/>
    </source>
</evidence>
<dbReference type="EMBL" id="DF820469">
    <property type="protein sequence ID" value="GAK59121.1"/>
    <property type="molecule type" value="Genomic_DNA"/>
</dbReference>
<dbReference type="AlphaFoldDB" id="A0A081C3G6"/>
<evidence type="ECO:0000313" key="1">
    <source>
        <dbReference type="EMBL" id="GAK59121.1"/>
    </source>
</evidence>
<accession>A0A081C3G6</accession>
<protein>
    <submittedName>
        <fullName evidence="1">Uncharacterized protein</fullName>
    </submittedName>
</protein>